<protein>
    <recommendedName>
        <fullName evidence="1">GSKIP domain-containing protein</fullName>
    </recommendedName>
</protein>
<sequence length="193" mass="21498">MRFGSLLEELDAITKDYDYGIVPGSAAVFVKDEIMGIGRLDMTLLEGVMIVIELSDKGFMIASCTPLTDDSNTLEAAERIQEFVDKRWFETMEDLLMTASPLFQQRFQATLYNKLQQAQQHQIDHDGSLTSDLTSIHPSSASPTFYSLQSSSPTMSPGFVASSCVSGDPAFPSHDDTSTQRQDFIDELNQWIH</sequence>
<dbReference type="SUPFAM" id="SSF103107">
    <property type="entry name" value="Hypothetical protein c14orf129, hspc210"/>
    <property type="match status" value="1"/>
</dbReference>
<comment type="caution">
    <text evidence="2">The sequence shown here is derived from an EMBL/GenBank/DDBJ whole genome shotgun (WGS) entry which is preliminary data.</text>
</comment>
<feature type="domain" description="GSKIP" evidence="1">
    <location>
        <begin position="40"/>
        <end position="117"/>
    </location>
</feature>
<name>A0A1X2GAW8_9FUNG</name>
<evidence type="ECO:0000259" key="1">
    <source>
        <dbReference type="Pfam" id="PF05303"/>
    </source>
</evidence>
<evidence type="ECO:0000313" key="3">
    <source>
        <dbReference type="Proteomes" id="UP000242146"/>
    </source>
</evidence>
<organism evidence="2 3">
    <name type="scientific">Hesseltinella vesiculosa</name>
    <dbReference type="NCBI Taxonomy" id="101127"/>
    <lineage>
        <taxon>Eukaryota</taxon>
        <taxon>Fungi</taxon>
        <taxon>Fungi incertae sedis</taxon>
        <taxon>Mucoromycota</taxon>
        <taxon>Mucoromycotina</taxon>
        <taxon>Mucoromycetes</taxon>
        <taxon>Mucorales</taxon>
        <taxon>Cunninghamellaceae</taxon>
        <taxon>Hesseltinella</taxon>
    </lineage>
</organism>
<evidence type="ECO:0000313" key="2">
    <source>
        <dbReference type="EMBL" id="ORX49442.1"/>
    </source>
</evidence>
<dbReference type="InterPro" id="IPR007967">
    <property type="entry name" value="GSKIP_dom"/>
</dbReference>
<dbReference type="InterPro" id="IPR023231">
    <property type="entry name" value="GSKIP_dom_sf"/>
</dbReference>
<keyword evidence="3" id="KW-1185">Reference proteome</keyword>
<dbReference type="Pfam" id="PF05303">
    <property type="entry name" value="GSKIP_dom"/>
    <property type="match status" value="1"/>
</dbReference>
<gene>
    <name evidence="2" type="ORF">DM01DRAFT_1325612</name>
</gene>
<dbReference type="OrthoDB" id="5804279at2759"/>
<dbReference type="AlphaFoldDB" id="A0A1X2GAW8"/>
<dbReference type="EMBL" id="MCGT01000026">
    <property type="protein sequence ID" value="ORX49442.1"/>
    <property type="molecule type" value="Genomic_DNA"/>
</dbReference>
<accession>A0A1X2GAW8</accession>
<dbReference type="Gene3D" id="3.30.2280.10">
    <property type="entry name" value="Hypothetical protein (hspc210)"/>
    <property type="match status" value="1"/>
</dbReference>
<proteinExistence type="predicted"/>
<reference evidence="2 3" key="1">
    <citation type="submission" date="2016-07" db="EMBL/GenBank/DDBJ databases">
        <title>Pervasive Adenine N6-methylation of Active Genes in Fungi.</title>
        <authorList>
            <consortium name="DOE Joint Genome Institute"/>
            <person name="Mondo S.J."/>
            <person name="Dannebaum R.O."/>
            <person name="Kuo R.C."/>
            <person name="Labutti K."/>
            <person name="Haridas S."/>
            <person name="Kuo A."/>
            <person name="Salamov A."/>
            <person name="Ahrendt S.R."/>
            <person name="Lipzen A."/>
            <person name="Sullivan W."/>
            <person name="Andreopoulos W.B."/>
            <person name="Clum A."/>
            <person name="Lindquist E."/>
            <person name="Daum C."/>
            <person name="Ramamoorthy G.K."/>
            <person name="Gryganskyi A."/>
            <person name="Culley D."/>
            <person name="Magnuson J.K."/>
            <person name="James T.Y."/>
            <person name="O'Malley M.A."/>
            <person name="Stajich J.E."/>
            <person name="Spatafora J.W."/>
            <person name="Visel A."/>
            <person name="Grigoriev I.V."/>
        </authorList>
    </citation>
    <scope>NUCLEOTIDE SEQUENCE [LARGE SCALE GENOMIC DNA]</scope>
    <source>
        <strain evidence="2 3">NRRL 3301</strain>
    </source>
</reference>
<dbReference type="Proteomes" id="UP000242146">
    <property type="component" value="Unassembled WGS sequence"/>
</dbReference>